<protein>
    <submittedName>
        <fullName evidence="1">Uncharacterized protein</fullName>
    </submittedName>
</protein>
<dbReference type="AlphaFoldDB" id="A0A396IKZ6"/>
<dbReference type="EMBL" id="PSQE01000003">
    <property type="protein sequence ID" value="RHN66212.1"/>
    <property type="molecule type" value="Genomic_DNA"/>
</dbReference>
<accession>A0A396IKZ6</accession>
<comment type="caution">
    <text evidence="1">The sequence shown here is derived from an EMBL/GenBank/DDBJ whole genome shotgun (WGS) entry which is preliminary data.</text>
</comment>
<reference evidence="1" key="1">
    <citation type="journal article" date="2018" name="Nat. Plants">
        <title>Whole-genome landscape of Medicago truncatula symbiotic genes.</title>
        <authorList>
            <person name="Pecrix Y."/>
            <person name="Gamas P."/>
            <person name="Carrere S."/>
        </authorList>
    </citation>
    <scope>NUCLEOTIDE SEQUENCE</scope>
    <source>
        <tissue evidence="1">Leaves</tissue>
    </source>
</reference>
<dbReference type="Proteomes" id="UP000265566">
    <property type="component" value="Chromosome 3"/>
</dbReference>
<organism evidence="1">
    <name type="scientific">Medicago truncatula</name>
    <name type="common">Barrel medic</name>
    <name type="synonym">Medicago tribuloides</name>
    <dbReference type="NCBI Taxonomy" id="3880"/>
    <lineage>
        <taxon>Eukaryota</taxon>
        <taxon>Viridiplantae</taxon>
        <taxon>Streptophyta</taxon>
        <taxon>Embryophyta</taxon>
        <taxon>Tracheophyta</taxon>
        <taxon>Spermatophyta</taxon>
        <taxon>Magnoliopsida</taxon>
        <taxon>eudicotyledons</taxon>
        <taxon>Gunneridae</taxon>
        <taxon>Pentapetalae</taxon>
        <taxon>rosids</taxon>
        <taxon>fabids</taxon>
        <taxon>Fabales</taxon>
        <taxon>Fabaceae</taxon>
        <taxon>Papilionoideae</taxon>
        <taxon>50 kb inversion clade</taxon>
        <taxon>NPAAA clade</taxon>
        <taxon>Hologalegina</taxon>
        <taxon>IRL clade</taxon>
        <taxon>Trifolieae</taxon>
        <taxon>Medicago</taxon>
    </lineage>
</organism>
<evidence type="ECO:0000313" key="1">
    <source>
        <dbReference type="EMBL" id="RHN66212.1"/>
    </source>
</evidence>
<gene>
    <name evidence="1" type="ORF">MtrunA17_Chr3g0088431</name>
</gene>
<name>A0A396IKZ6_MEDTR</name>
<proteinExistence type="predicted"/>
<dbReference type="Gramene" id="rna14154">
    <property type="protein sequence ID" value="RHN66212.1"/>
    <property type="gene ID" value="gene14154"/>
</dbReference>
<sequence>MKSTALSAAFWSDFESESGRYQLATKGTSQASELIILYVVKVDKTVL</sequence>